<sequence length="327" mass="36467">MINLKQIGTATFLSLTFLVTTFAQENQELTQILNNLQVELVQPGTISTNGFEFGTSISPDSKELFFVKGISGFRRTVLVYSTWQDGYWSKPKIAPFSGQYRDGNPYHAKDGKGLYFTSSRPTSNPELGATNLWFVARNDQGWSEPELVKGAVNDKHEIVYPTVQADKTIHFVSWSRPGSKGGDIFVSKYENGTYTSPELVDELNTPASDADPEISPDGNYLYLTSQREGGLGHYDLYIFKKQKDGKWGKGINLGPKINSRNMDSDPILSPDGQTLYFSSDKLGEIAAGQDKFTEYDTLVESLDQIHNGLMNIYKVDLSSLLSYLDRS</sequence>
<gene>
    <name evidence="3" type="ORF">M3P19_02315</name>
</gene>
<dbReference type="EMBL" id="JAMFMA010000001">
    <property type="protein sequence ID" value="MCL6272821.1"/>
    <property type="molecule type" value="Genomic_DNA"/>
</dbReference>
<dbReference type="Pfam" id="PF07676">
    <property type="entry name" value="PD40"/>
    <property type="match status" value="3"/>
</dbReference>
<dbReference type="Proteomes" id="UP001203607">
    <property type="component" value="Unassembled WGS sequence"/>
</dbReference>
<feature type="signal peptide" evidence="2">
    <location>
        <begin position="1"/>
        <end position="23"/>
    </location>
</feature>
<dbReference type="PANTHER" id="PTHR36842">
    <property type="entry name" value="PROTEIN TOLB HOMOLOG"/>
    <property type="match status" value="1"/>
</dbReference>
<keyword evidence="4" id="KW-1185">Reference proteome</keyword>
<keyword evidence="2" id="KW-0732">Signal</keyword>
<evidence type="ECO:0008006" key="5">
    <source>
        <dbReference type="Google" id="ProtNLM"/>
    </source>
</evidence>
<protein>
    <recommendedName>
        <fullName evidence="5">WD40-like Beta Propeller Repeat</fullName>
    </recommendedName>
</protein>
<dbReference type="SUPFAM" id="SSF75011">
    <property type="entry name" value="3-carboxy-cis,cis-mucoante lactonizing enzyme"/>
    <property type="match status" value="1"/>
</dbReference>
<organism evidence="3 4">
    <name type="scientific">Flagellimonas spongiicola</name>
    <dbReference type="NCBI Taxonomy" id="2942208"/>
    <lineage>
        <taxon>Bacteria</taxon>
        <taxon>Pseudomonadati</taxon>
        <taxon>Bacteroidota</taxon>
        <taxon>Flavobacteriia</taxon>
        <taxon>Flavobacteriales</taxon>
        <taxon>Flavobacteriaceae</taxon>
        <taxon>Flagellimonas</taxon>
    </lineage>
</organism>
<evidence type="ECO:0000313" key="4">
    <source>
        <dbReference type="Proteomes" id="UP001203607"/>
    </source>
</evidence>
<evidence type="ECO:0000256" key="1">
    <source>
        <dbReference type="ARBA" id="ARBA00009820"/>
    </source>
</evidence>
<dbReference type="PANTHER" id="PTHR36842:SF1">
    <property type="entry name" value="PROTEIN TOLB"/>
    <property type="match status" value="1"/>
</dbReference>
<dbReference type="InterPro" id="IPR011042">
    <property type="entry name" value="6-blade_b-propeller_TolB-like"/>
</dbReference>
<comment type="similarity">
    <text evidence="1">Belongs to the TolB family.</text>
</comment>
<evidence type="ECO:0000313" key="3">
    <source>
        <dbReference type="EMBL" id="MCL6272821.1"/>
    </source>
</evidence>
<name>A0ABT0PNK5_9FLAO</name>
<evidence type="ECO:0000256" key="2">
    <source>
        <dbReference type="SAM" id="SignalP"/>
    </source>
</evidence>
<accession>A0ABT0PNK5</accession>
<comment type="caution">
    <text evidence="3">The sequence shown here is derived from an EMBL/GenBank/DDBJ whole genome shotgun (WGS) entry which is preliminary data.</text>
</comment>
<dbReference type="Gene3D" id="2.120.10.30">
    <property type="entry name" value="TolB, C-terminal domain"/>
    <property type="match status" value="1"/>
</dbReference>
<reference evidence="3 4" key="1">
    <citation type="submission" date="2022-05" db="EMBL/GenBank/DDBJ databases">
        <authorList>
            <person name="Park J.-S."/>
        </authorList>
    </citation>
    <scope>NUCLEOTIDE SEQUENCE [LARGE SCALE GENOMIC DNA]</scope>
    <source>
        <strain evidence="3 4">2012CJ35-5</strain>
    </source>
</reference>
<proteinExistence type="inferred from homology"/>
<dbReference type="InterPro" id="IPR011659">
    <property type="entry name" value="WD40"/>
</dbReference>
<dbReference type="RefSeq" id="WP_249656003.1">
    <property type="nucleotide sequence ID" value="NZ_JAMFMA010000001.1"/>
</dbReference>
<feature type="chain" id="PRO_5045130556" description="WD40-like Beta Propeller Repeat" evidence="2">
    <location>
        <begin position="24"/>
        <end position="327"/>
    </location>
</feature>